<dbReference type="Proteomes" id="UP000466104">
    <property type="component" value="Unassembled WGS sequence"/>
</dbReference>
<protein>
    <submittedName>
        <fullName evidence="1">Uncharacterized protein</fullName>
    </submittedName>
</protein>
<accession>A0A7K0J4S4</accession>
<gene>
    <name evidence="1" type="ORF">FYJ43_02470</name>
</gene>
<keyword evidence="2" id="KW-1185">Reference proteome</keyword>
<evidence type="ECO:0000313" key="1">
    <source>
        <dbReference type="EMBL" id="MSS44934.1"/>
    </source>
</evidence>
<sequence length="245" mass="26565">MMTQAQDEFCLINESVRRRRSRGPCDDAVWRGTIAAMQIDAVGVSVGELDMEVTLLGEGEEEIRSLHGELRGWPVDDPTGEWKEKRIGDVLGWVSRSPFSPDLVGAADVLDAEAAEMAWAATDLVETVEDGATDVVLVSRLKINGGDTSDLPVEGRLELLLGPTLRVLLDTMQADPATTVLVVGTGGLLVSHNEFLGEDADRAACRAADLQPLGDGRCWYLPHPVPGSWVYQADAPSLFRRMRGI</sequence>
<proteinExistence type="predicted"/>
<evidence type="ECO:0000313" key="2">
    <source>
        <dbReference type="Proteomes" id="UP000466104"/>
    </source>
</evidence>
<dbReference type="AlphaFoldDB" id="A0A7K0J4S4"/>
<comment type="caution">
    <text evidence="1">The sequence shown here is derived from an EMBL/GenBank/DDBJ whole genome shotgun (WGS) entry which is preliminary data.</text>
</comment>
<organism evidence="1 2">
    <name type="scientific">Cutibacterium porci</name>
    <dbReference type="NCBI Taxonomy" id="2605781"/>
    <lineage>
        <taxon>Bacteria</taxon>
        <taxon>Bacillati</taxon>
        <taxon>Actinomycetota</taxon>
        <taxon>Actinomycetes</taxon>
        <taxon>Propionibacteriales</taxon>
        <taxon>Propionibacteriaceae</taxon>
        <taxon>Cutibacterium</taxon>
    </lineage>
</organism>
<dbReference type="EMBL" id="VUMG01000001">
    <property type="protein sequence ID" value="MSS44934.1"/>
    <property type="molecule type" value="Genomic_DNA"/>
</dbReference>
<reference evidence="1 2" key="1">
    <citation type="submission" date="2019-08" db="EMBL/GenBank/DDBJ databases">
        <title>In-depth cultivation of the pig gut microbiome towards novel bacterial diversity and tailored functional studies.</title>
        <authorList>
            <person name="Wylensek D."/>
            <person name="Hitch T.C.A."/>
            <person name="Clavel T."/>
        </authorList>
    </citation>
    <scope>NUCLEOTIDE SEQUENCE [LARGE SCALE GENOMIC DNA]</scope>
    <source>
        <strain evidence="1 2">WCA-380-WT-3A</strain>
    </source>
</reference>
<name>A0A7K0J4S4_9ACTN</name>